<proteinExistence type="predicted"/>
<sequence length="149" mass="17207">MSYFKNINLLFLFIFALNLALVTSSGLTPRLGLFSPGYLMHIIDNIPNNSPPLTLRCQSKDDDLGYHTLNVTGQEFRFKFQEQFGGGTLFFCHFYWNGKDKSFDVFNDYISDQCGSLGVLVSECFWKVQEDGFYFGPHQDATFEKKYSW</sequence>
<accession>A0AC58U2J5</accession>
<protein>
    <submittedName>
        <fullName evidence="2">S-protein homolog 5-like</fullName>
    </submittedName>
</protein>
<gene>
    <name evidence="2" type="primary">LOC142178266</name>
</gene>
<dbReference type="Proteomes" id="UP000790787">
    <property type="component" value="Chromosome 24"/>
</dbReference>
<reference evidence="2" key="2">
    <citation type="submission" date="2025-08" db="UniProtKB">
        <authorList>
            <consortium name="RefSeq"/>
        </authorList>
    </citation>
    <scope>IDENTIFICATION</scope>
    <source>
        <tissue evidence="2">Leaf</tissue>
    </source>
</reference>
<evidence type="ECO:0000313" key="2">
    <source>
        <dbReference type="RefSeq" id="XP_075103696.1"/>
    </source>
</evidence>
<dbReference type="RefSeq" id="XP_075103696.1">
    <property type="nucleotide sequence ID" value="XM_075247595.1"/>
</dbReference>
<keyword evidence="1" id="KW-1185">Reference proteome</keyword>
<evidence type="ECO:0000313" key="1">
    <source>
        <dbReference type="Proteomes" id="UP000790787"/>
    </source>
</evidence>
<organism evidence="1 2">
    <name type="scientific">Nicotiana tabacum</name>
    <name type="common">Common tobacco</name>
    <dbReference type="NCBI Taxonomy" id="4097"/>
    <lineage>
        <taxon>Eukaryota</taxon>
        <taxon>Viridiplantae</taxon>
        <taxon>Streptophyta</taxon>
        <taxon>Embryophyta</taxon>
        <taxon>Tracheophyta</taxon>
        <taxon>Spermatophyta</taxon>
        <taxon>Magnoliopsida</taxon>
        <taxon>eudicotyledons</taxon>
        <taxon>Gunneridae</taxon>
        <taxon>Pentapetalae</taxon>
        <taxon>asterids</taxon>
        <taxon>lamiids</taxon>
        <taxon>Solanales</taxon>
        <taxon>Solanaceae</taxon>
        <taxon>Nicotianoideae</taxon>
        <taxon>Nicotianeae</taxon>
        <taxon>Nicotiana</taxon>
    </lineage>
</organism>
<name>A0AC58U2J5_TOBAC</name>
<reference evidence="1" key="1">
    <citation type="journal article" date="2014" name="Nat. Commun.">
        <title>The tobacco genome sequence and its comparison with those of tomato and potato.</title>
        <authorList>
            <person name="Sierro N."/>
            <person name="Battey J.N."/>
            <person name="Ouadi S."/>
            <person name="Bakaher N."/>
            <person name="Bovet L."/>
            <person name="Willig A."/>
            <person name="Goepfert S."/>
            <person name="Peitsch M.C."/>
            <person name="Ivanov N.V."/>
        </authorList>
    </citation>
    <scope>NUCLEOTIDE SEQUENCE [LARGE SCALE GENOMIC DNA]</scope>
</reference>